<sequence length="193" mass="22396">MSDFREALLEVSENDSDSKIESEAKSLATNELGDFKFLVAIVIWYEILFAINTVSKLLQSSDMLIDFAMEKIKGLISFFEEYRETGFKNALNYATEIALELNIDPVFSQKRKIQRKRQFDENLSTASVELSEEESFRVNYFLYLVDQAVVSLKTRFEQYQQYENVFGFLFSSQNLQLLDDATLNSCCSNLEER</sequence>
<gene>
    <name evidence="1" type="ORF">MILVUS5_LOCUS9608</name>
</gene>
<evidence type="ECO:0000313" key="1">
    <source>
        <dbReference type="EMBL" id="CAJ2639611.1"/>
    </source>
</evidence>
<protein>
    <submittedName>
        <fullName evidence="1">Uncharacterized protein</fullName>
    </submittedName>
</protein>
<dbReference type="Proteomes" id="UP001177021">
    <property type="component" value="Unassembled WGS sequence"/>
</dbReference>
<dbReference type="EMBL" id="CASHSV030000024">
    <property type="protein sequence ID" value="CAJ2639611.1"/>
    <property type="molecule type" value="Genomic_DNA"/>
</dbReference>
<keyword evidence="2" id="KW-1185">Reference proteome</keyword>
<organism evidence="1 2">
    <name type="scientific">Trifolium pratense</name>
    <name type="common">Red clover</name>
    <dbReference type="NCBI Taxonomy" id="57577"/>
    <lineage>
        <taxon>Eukaryota</taxon>
        <taxon>Viridiplantae</taxon>
        <taxon>Streptophyta</taxon>
        <taxon>Embryophyta</taxon>
        <taxon>Tracheophyta</taxon>
        <taxon>Spermatophyta</taxon>
        <taxon>Magnoliopsida</taxon>
        <taxon>eudicotyledons</taxon>
        <taxon>Gunneridae</taxon>
        <taxon>Pentapetalae</taxon>
        <taxon>rosids</taxon>
        <taxon>fabids</taxon>
        <taxon>Fabales</taxon>
        <taxon>Fabaceae</taxon>
        <taxon>Papilionoideae</taxon>
        <taxon>50 kb inversion clade</taxon>
        <taxon>NPAAA clade</taxon>
        <taxon>Hologalegina</taxon>
        <taxon>IRL clade</taxon>
        <taxon>Trifolieae</taxon>
        <taxon>Trifolium</taxon>
    </lineage>
</organism>
<reference evidence="1" key="1">
    <citation type="submission" date="2023-10" db="EMBL/GenBank/DDBJ databases">
        <authorList>
            <person name="Rodriguez Cubillos JULIANA M."/>
            <person name="De Vega J."/>
        </authorList>
    </citation>
    <scope>NUCLEOTIDE SEQUENCE</scope>
</reference>
<name>A0ACB0J5Y0_TRIPR</name>
<evidence type="ECO:0000313" key="2">
    <source>
        <dbReference type="Proteomes" id="UP001177021"/>
    </source>
</evidence>
<comment type="caution">
    <text evidence="1">The sequence shown here is derived from an EMBL/GenBank/DDBJ whole genome shotgun (WGS) entry which is preliminary data.</text>
</comment>
<accession>A0ACB0J5Y0</accession>
<proteinExistence type="predicted"/>